<organism evidence="1 2">
    <name type="scientific">Triticum urartu</name>
    <name type="common">Red wild einkorn</name>
    <name type="synonym">Crithodium urartu</name>
    <dbReference type="NCBI Taxonomy" id="4572"/>
    <lineage>
        <taxon>Eukaryota</taxon>
        <taxon>Viridiplantae</taxon>
        <taxon>Streptophyta</taxon>
        <taxon>Embryophyta</taxon>
        <taxon>Tracheophyta</taxon>
        <taxon>Spermatophyta</taxon>
        <taxon>Magnoliopsida</taxon>
        <taxon>Liliopsida</taxon>
        <taxon>Poales</taxon>
        <taxon>Poaceae</taxon>
        <taxon>BOP clade</taxon>
        <taxon>Pooideae</taxon>
        <taxon>Triticodae</taxon>
        <taxon>Triticeae</taxon>
        <taxon>Triticinae</taxon>
        <taxon>Triticum</taxon>
    </lineage>
</organism>
<dbReference type="Proteomes" id="UP000015106">
    <property type="component" value="Chromosome 7"/>
</dbReference>
<dbReference type="AlphaFoldDB" id="A0A8R7R8X1"/>
<name>A0A8R7R8X1_TRIUA</name>
<protein>
    <submittedName>
        <fullName evidence="1">Uncharacterized protein</fullName>
    </submittedName>
</protein>
<dbReference type="Gramene" id="TuG1812G0700004694.01.T01">
    <property type="protein sequence ID" value="TuG1812G0700004694.01.T01.cds371374"/>
    <property type="gene ID" value="TuG1812G0700004694.01"/>
</dbReference>
<reference evidence="1" key="3">
    <citation type="submission" date="2022-06" db="UniProtKB">
        <authorList>
            <consortium name="EnsemblPlants"/>
        </authorList>
    </citation>
    <scope>IDENTIFICATION</scope>
</reference>
<proteinExistence type="predicted"/>
<reference evidence="2" key="1">
    <citation type="journal article" date="2013" name="Nature">
        <title>Draft genome of the wheat A-genome progenitor Triticum urartu.</title>
        <authorList>
            <person name="Ling H.Q."/>
            <person name="Zhao S."/>
            <person name="Liu D."/>
            <person name="Wang J."/>
            <person name="Sun H."/>
            <person name="Zhang C."/>
            <person name="Fan H."/>
            <person name="Li D."/>
            <person name="Dong L."/>
            <person name="Tao Y."/>
            <person name="Gao C."/>
            <person name="Wu H."/>
            <person name="Li Y."/>
            <person name="Cui Y."/>
            <person name="Guo X."/>
            <person name="Zheng S."/>
            <person name="Wang B."/>
            <person name="Yu K."/>
            <person name="Liang Q."/>
            <person name="Yang W."/>
            <person name="Lou X."/>
            <person name="Chen J."/>
            <person name="Feng M."/>
            <person name="Jian J."/>
            <person name="Zhang X."/>
            <person name="Luo G."/>
            <person name="Jiang Y."/>
            <person name="Liu J."/>
            <person name="Wang Z."/>
            <person name="Sha Y."/>
            <person name="Zhang B."/>
            <person name="Wu H."/>
            <person name="Tang D."/>
            <person name="Shen Q."/>
            <person name="Xue P."/>
            <person name="Zou S."/>
            <person name="Wang X."/>
            <person name="Liu X."/>
            <person name="Wang F."/>
            <person name="Yang Y."/>
            <person name="An X."/>
            <person name="Dong Z."/>
            <person name="Zhang K."/>
            <person name="Zhang X."/>
            <person name="Luo M.C."/>
            <person name="Dvorak J."/>
            <person name="Tong Y."/>
            <person name="Wang J."/>
            <person name="Yang H."/>
            <person name="Li Z."/>
            <person name="Wang D."/>
            <person name="Zhang A."/>
            <person name="Wang J."/>
        </authorList>
    </citation>
    <scope>NUCLEOTIDE SEQUENCE</scope>
    <source>
        <strain evidence="2">cv. G1812</strain>
    </source>
</reference>
<evidence type="ECO:0000313" key="2">
    <source>
        <dbReference type="Proteomes" id="UP000015106"/>
    </source>
</evidence>
<dbReference type="EnsemblPlants" id="TuG1812G0700004694.01.T01">
    <property type="protein sequence ID" value="TuG1812G0700004694.01.T01.cds371374"/>
    <property type="gene ID" value="TuG1812G0700004694.01"/>
</dbReference>
<reference evidence="1" key="2">
    <citation type="submission" date="2018-03" db="EMBL/GenBank/DDBJ databases">
        <title>The Triticum urartu genome reveals the dynamic nature of wheat genome evolution.</title>
        <authorList>
            <person name="Ling H."/>
            <person name="Ma B."/>
            <person name="Shi X."/>
            <person name="Liu H."/>
            <person name="Dong L."/>
            <person name="Sun H."/>
            <person name="Cao Y."/>
            <person name="Gao Q."/>
            <person name="Zheng S."/>
            <person name="Li Y."/>
            <person name="Yu Y."/>
            <person name="Du H."/>
            <person name="Qi M."/>
            <person name="Li Y."/>
            <person name="Yu H."/>
            <person name="Cui Y."/>
            <person name="Wang N."/>
            <person name="Chen C."/>
            <person name="Wu H."/>
            <person name="Zhao Y."/>
            <person name="Zhang J."/>
            <person name="Li Y."/>
            <person name="Zhou W."/>
            <person name="Zhang B."/>
            <person name="Hu W."/>
            <person name="Eijk M."/>
            <person name="Tang J."/>
            <person name="Witsenboer H."/>
            <person name="Zhao S."/>
            <person name="Li Z."/>
            <person name="Zhang A."/>
            <person name="Wang D."/>
            <person name="Liang C."/>
        </authorList>
    </citation>
    <scope>NUCLEOTIDE SEQUENCE [LARGE SCALE GENOMIC DNA]</scope>
    <source>
        <strain evidence="1">cv. G1812</strain>
    </source>
</reference>
<sequence>QPRSLASLRSTPMTYNGQSGLGVVERVAEKDADVEILMCKCGLMIRATCSFCSVYMYLIY</sequence>
<evidence type="ECO:0000313" key="1">
    <source>
        <dbReference type="EnsemblPlants" id="TuG1812G0700004694.01.T01.cds371374"/>
    </source>
</evidence>
<accession>A0A8R7R8X1</accession>
<keyword evidence="2" id="KW-1185">Reference proteome</keyword>